<evidence type="ECO:0000313" key="7">
    <source>
        <dbReference type="RefSeq" id="XP_027335906.1"/>
    </source>
</evidence>
<dbReference type="PROSITE" id="PS00375">
    <property type="entry name" value="UDPGT"/>
    <property type="match status" value="1"/>
</dbReference>
<accession>A0A8B8JX21</accession>
<dbReference type="Proteomes" id="UP000694853">
    <property type="component" value="Unplaced"/>
</dbReference>
<dbReference type="InterPro" id="IPR002213">
    <property type="entry name" value="UDP_glucos_trans"/>
</dbReference>
<dbReference type="Pfam" id="PF00201">
    <property type="entry name" value="UDPGT"/>
    <property type="match status" value="1"/>
</dbReference>
<dbReference type="PANTHER" id="PTHR48046">
    <property type="entry name" value="UDP-GLYCOSYLTRANSFERASE 72E1"/>
    <property type="match status" value="1"/>
</dbReference>
<protein>
    <recommendedName>
        <fullName evidence="5">Glycosyltransferase</fullName>
        <ecNumber evidence="5">2.4.1.-</ecNumber>
    </recommendedName>
</protein>
<gene>
    <name evidence="7" type="primary">LOC113849883</name>
</gene>
<evidence type="ECO:0000256" key="1">
    <source>
        <dbReference type="ARBA" id="ARBA00009995"/>
    </source>
</evidence>
<organism evidence="6 7">
    <name type="scientific">Abrus precatorius</name>
    <name type="common">Indian licorice</name>
    <name type="synonym">Glycine abrus</name>
    <dbReference type="NCBI Taxonomy" id="3816"/>
    <lineage>
        <taxon>Eukaryota</taxon>
        <taxon>Viridiplantae</taxon>
        <taxon>Streptophyta</taxon>
        <taxon>Embryophyta</taxon>
        <taxon>Tracheophyta</taxon>
        <taxon>Spermatophyta</taxon>
        <taxon>Magnoliopsida</taxon>
        <taxon>eudicotyledons</taxon>
        <taxon>Gunneridae</taxon>
        <taxon>Pentapetalae</taxon>
        <taxon>rosids</taxon>
        <taxon>fabids</taxon>
        <taxon>Fabales</taxon>
        <taxon>Fabaceae</taxon>
        <taxon>Papilionoideae</taxon>
        <taxon>50 kb inversion clade</taxon>
        <taxon>NPAAA clade</taxon>
        <taxon>indigoferoid/millettioid clade</taxon>
        <taxon>Abreae</taxon>
        <taxon>Abrus</taxon>
    </lineage>
</organism>
<evidence type="ECO:0000256" key="2">
    <source>
        <dbReference type="ARBA" id="ARBA00022676"/>
    </source>
</evidence>
<keyword evidence="2 4" id="KW-0328">Glycosyltransferase</keyword>
<evidence type="ECO:0000256" key="5">
    <source>
        <dbReference type="RuleBase" id="RU362057"/>
    </source>
</evidence>
<dbReference type="RefSeq" id="XP_027335906.1">
    <property type="nucleotide sequence ID" value="XM_027480105.1"/>
</dbReference>
<dbReference type="GO" id="GO:0008194">
    <property type="term" value="F:UDP-glycosyltransferase activity"/>
    <property type="evidence" value="ECO:0007669"/>
    <property type="project" value="InterPro"/>
</dbReference>
<dbReference type="AlphaFoldDB" id="A0A8B8JX21"/>
<evidence type="ECO:0000256" key="4">
    <source>
        <dbReference type="RuleBase" id="RU003718"/>
    </source>
</evidence>
<dbReference type="SUPFAM" id="SSF53756">
    <property type="entry name" value="UDP-Glycosyltransferase/glycogen phosphorylase"/>
    <property type="match status" value="1"/>
</dbReference>
<keyword evidence="6" id="KW-1185">Reference proteome</keyword>
<dbReference type="PANTHER" id="PTHR48046:SF6">
    <property type="entry name" value="GLYCOSYLTRANSFERASE"/>
    <property type="match status" value="1"/>
</dbReference>
<dbReference type="Gene3D" id="3.40.50.2000">
    <property type="entry name" value="Glycogen Phosphorylase B"/>
    <property type="match status" value="2"/>
</dbReference>
<sequence>METQQSVTSKQEETLPRVVAMVPSPGMGHLIPMVEFAKRLTRHHNLHVIFLIPTNAPPSKAQTTLFSSLPRAVSHVFLPQVSLSDLPPNTKLETLISLTILRSIPSLRHSLAATHYPTALVVDAFCTDAIDVARELNIPSYIFFSSSAMTLSLAFYLPQLEQEVQCDFRDLAEPVPIPGCVPVQGKDLMDPVQVRNSDAYNFFLHHCKRFSLAEGIIENSFTELEPETIKWLQGVDRVRQPVYSVGPLVNEDIVQAEEQCLCLKWLDEQPRGSVLFVCFGSGGTLSRAQMEELALGLEMSEQRFLWVVKSPNENIANASYFSADTYTDPYDFLPKGFAERTEGRGLVVPDWAPQVQVLSHGSTGGFVSHCGWNSILESVVNGVPLVAWPLYAEQKMNAVLVTQDTKVALRPKVDENGLVGREEIASVVKNLMEGEEGKKLRHRMNDLKVAATTTLGEKNGSSTKQMSQLVLKWLGKTTLTN</sequence>
<reference evidence="6" key="1">
    <citation type="journal article" date="2019" name="Toxins">
        <title>Detection of Abrin-Like and Prepropulchellin-Like Toxin Genes and Transcripts Using Whole Genome Sequencing and Full-Length Transcript Sequencing of Abrus precatorius.</title>
        <authorList>
            <person name="Hovde B.T."/>
            <person name="Daligault H.E."/>
            <person name="Hanschen E.R."/>
            <person name="Kunde Y.A."/>
            <person name="Johnson M.B."/>
            <person name="Starkenburg S.R."/>
            <person name="Johnson S.L."/>
        </authorList>
    </citation>
    <scope>NUCLEOTIDE SEQUENCE [LARGE SCALE GENOMIC DNA]</scope>
</reference>
<dbReference type="KEGG" id="aprc:113849883"/>
<dbReference type="InterPro" id="IPR035595">
    <property type="entry name" value="UDP_glycos_trans_CS"/>
</dbReference>
<dbReference type="EC" id="2.4.1.-" evidence="5"/>
<dbReference type="CDD" id="cd03784">
    <property type="entry name" value="GT1_Gtf-like"/>
    <property type="match status" value="1"/>
</dbReference>
<dbReference type="OrthoDB" id="5835829at2759"/>
<dbReference type="FunFam" id="3.40.50.2000:FF:000051">
    <property type="entry name" value="Glycosyltransferase"/>
    <property type="match status" value="1"/>
</dbReference>
<dbReference type="FunFam" id="3.40.50.2000:FF:000054">
    <property type="entry name" value="Glycosyltransferase"/>
    <property type="match status" value="1"/>
</dbReference>
<proteinExistence type="inferred from homology"/>
<comment type="similarity">
    <text evidence="1 4">Belongs to the UDP-glycosyltransferase family.</text>
</comment>
<keyword evidence="3 4" id="KW-0808">Transferase</keyword>
<dbReference type="GeneID" id="113849883"/>
<evidence type="ECO:0000313" key="6">
    <source>
        <dbReference type="Proteomes" id="UP000694853"/>
    </source>
</evidence>
<evidence type="ECO:0000256" key="3">
    <source>
        <dbReference type="ARBA" id="ARBA00022679"/>
    </source>
</evidence>
<name>A0A8B8JX21_ABRPR</name>
<reference evidence="7" key="2">
    <citation type="submission" date="2025-08" db="UniProtKB">
        <authorList>
            <consortium name="RefSeq"/>
        </authorList>
    </citation>
    <scope>IDENTIFICATION</scope>
    <source>
        <tissue evidence="7">Young leaves</tissue>
    </source>
</reference>